<dbReference type="HOGENOM" id="CLU_136025_3_1_0"/>
<dbReference type="AlphaFoldDB" id="A0A081BWY1"/>
<dbReference type="SMART" id="SM00834">
    <property type="entry name" value="CxxC_CXXC_SSSS"/>
    <property type="match status" value="1"/>
</dbReference>
<evidence type="ECO:0000259" key="1">
    <source>
        <dbReference type="SMART" id="SM00834"/>
    </source>
</evidence>
<feature type="domain" description="Putative regulatory protein FmdB zinc ribbon" evidence="1">
    <location>
        <begin position="1"/>
        <end position="41"/>
    </location>
</feature>
<dbReference type="EMBL" id="DF820465">
    <property type="protein sequence ID" value="GAK56836.1"/>
    <property type="molecule type" value="Genomic_DNA"/>
</dbReference>
<dbReference type="eggNOG" id="COG2331">
    <property type="taxonomic scope" value="Bacteria"/>
</dbReference>
<organism evidence="2">
    <name type="scientific">Vecturithrix granuli</name>
    <dbReference type="NCBI Taxonomy" id="1499967"/>
    <lineage>
        <taxon>Bacteria</taxon>
        <taxon>Candidatus Moduliflexota</taxon>
        <taxon>Candidatus Vecturitrichia</taxon>
        <taxon>Candidatus Vecturitrichales</taxon>
        <taxon>Candidatus Vecturitrichaceae</taxon>
        <taxon>Candidatus Vecturithrix</taxon>
    </lineage>
</organism>
<protein>
    <submittedName>
        <fullName evidence="2">Hypothetical cytosolic protein</fullName>
    </submittedName>
</protein>
<evidence type="ECO:0000313" key="2">
    <source>
        <dbReference type="EMBL" id="GAK56836.1"/>
    </source>
</evidence>
<dbReference type="Proteomes" id="UP000030661">
    <property type="component" value="Unassembled WGS sequence"/>
</dbReference>
<evidence type="ECO:0000313" key="3">
    <source>
        <dbReference type="Proteomes" id="UP000030661"/>
    </source>
</evidence>
<name>A0A081BWY1_VECG1</name>
<reference evidence="2" key="1">
    <citation type="journal article" date="2015" name="PeerJ">
        <title>First genomic representation of candidate bacterial phylum KSB3 points to enhanced environmental sensing as a trigger of wastewater bulking.</title>
        <authorList>
            <person name="Sekiguchi Y."/>
            <person name="Ohashi A."/>
            <person name="Parks D.H."/>
            <person name="Yamauchi T."/>
            <person name="Tyson G.W."/>
            <person name="Hugenholtz P."/>
        </authorList>
    </citation>
    <scope>NUCLEOTIDE SEQUENCE [LARGE SCALE GENOMIC DNA]</scope>
</reference>
<dbReference type="NCBIfam" id="TIGR02605">
    <property type="entry name" value="CxxC_CxxC_SSSS"/>
    <property type="match status" value="1"/>
</dbReference>
<keyword evidence="3" id="KW-1185">Reference proteome</keyword>
<accession>A0A081BWY1</accession>
<proteinExistence type="predicted"/>
<dbReference type="STRING" id="1499967.U27_03800"/>
<dbReference type="PANTHER" id="PTHR34404:SF2">
    <property type="entry name" value="CONSERVED SERINE RICH PROTEIN"/>
    <property type="match status" value="1"/>
</dbReference>
<sequence length="81" mass="8738">MPTYEYECTTHGHRFEQFQGINDAPVAICPECGGPTRRVLSAGAGFIMKGGASSSASSIQCGREQTCCGRTERCETPHCHK</sequence>
<dbReference type="InterPro" id="IPR013429">
    <property type="entry name" value="Regulatory_FmdB_Zinc_ribbon"/>
</dbReference>
<dbReference type="PANTHER" id="PTHR34404">
    <property type="entry name" value="REGULATORY PROTEIN, FMDB FAMILY"/>
    <property type="match status" value="1"/>
</dbReference>
<gene>
    <name evidence="2" type="ORF">U27_03800</name>
</gene>
<dbReference type="Pfam" id="PF09723">
    <property type="entry name" value="Zn_ribbon_8"/>
    <property type="match status" value="1"/>
</dbReference>